<dbReference type="VEuPathDB" id="FungiDB:YALI1_C24165g"/>
<feature type="transmembrane region" description="Helical" evidence="8">
    <location>
        <begin position="136"/>
        <end position="158"/>
    </location>
</feature>
<evidence type="ECO:0000256" key="2">
    <source>
        <dbReference type="ARBA" id="ARBA00022448"/>
    </source>
</evidence>
<dbReference type="VEuPathDB" id="FungiDB:YALI0_C16907g"/>
<dbReference type="GO" id="GO:0022857">
    <property type="term" value="F:transmembrane transporter activity"/>
    <property type="evidence" value="ECO:0007669"/>
    <property type="project" value="InterPro"/>
</dbReference>
<evidence type="ECO:0000256" key="3">
    <source>
        <dbReference type="ARBA" id="ARBA00022692"/>
    </source>
</evidence>
<keyword evidence="2" id="KW-0813">Transport</keyword>
<dbReference type="InterPro" id="IPR036259">
    <property type="entry name" value="MFS_trans_sf"/>
</dbReference>
<reference evidence="9 10" key="1">
    <citation type="journal article" date="2016" name="PLoS ONE">
        <title>Sequence Assembly of Yarrowia lipolytica Strain W29/CLIB89 Shows Transposable Element Diversity.</title>
        <authorList>
            <person name="Magnan C."/>
            <person name="Yu J."/>
            <person name="Chang I."/>
            <person name="Jahn E."/>
            <person name="Kanomata Y."/>
            <person name="Wu J."/>
            <person name="Zeller M."/>
            <person name="Oakes M."/>
            <person name="Baldi P."/>
            <person name="Sandmeyer S."/>
        </authorList>
    </citation>
    <scope>NUCLEOTIDE SEQUENCE [LARGE SCALE GENOMIC DNA]</scope>
    <source>
        <strain evidence="10">CLIB89(W29)</strain>
    </source>
</reference>
<evidence type="ECO:0000256" key="5">
    <source>
        <dbReference type="ARBA" id="ARBA00023136"/>
    </source>
</evidence>
<feature type="transmembrane region" description="Helical" evidence="8">
    <location>
        <begin position="417"/>
        <end position="438"/>
    </location>
</feature>
<dbReference type="GeneID" id="2909303"/>
<comment type="similarity">
    <text evidence="6">Belongs to the major facilitator superfamily. Allantoate permease family.</text>
</comment>
<dbReference type="Pfam" id="PF07690">
    <property type="entry name" value="MFS_1"/>
    <property type="match status" value="1"/>
</dbReference>
<organism evidence="9 10">
    <name type="scientific">Yarrowia lipolytica</name>
    <name type="common">Candida lipolytica</name>
    <dbReference type="NCBI Taxonomy" id="4952"/>
    <lineage>
        <taxon>Eukaryota</taxon>
        <taxon>Fungi</taxon>
        <taxon>Dikarya</taxon>
        <taxon>Ascomycota</taxon>
        <taxon>Saccharomycotina</taxon>
        <taxon>Dipodascomycetes</taxon>
        <taxon>Dipodascales</taxon>
        <taxon>Dipodascales incertae sedis</taxon>
        <taxon>Yarrowia</taxon>
    </lineage>
</organism>
<evidence type="ECO:0000256" key="8">
    <source>
        <dbReference type="SAM" id="Phobius"/>
    </source>
</evidence>
<evidence type="ECO:0000313" key="9">
    <source>
        <dbReference type="EMBL" id="AOW02990.1"/>
    </source>
</evidence>
<name>A0A1H6PR52_YARLL</name>
<evidence type="ECO:0000313" key="10">
    <source>
        <dbReference type="Proteomes" id="UP000182444"/>
    </source>
</evidence>
<feature type="region of interest" description="Disordered" evidence="7">
    <location>
        <begin position="1"/>
        <end position="73"/>
    </location>
</feature>
<dbReference type="PANTHER" id="PTHR43791">
    <property type="entry name" value="PERMEASE-RELATED"/>
    <property type="match status" value="1"/>
</dbReference>
<evidence type="ECO:0000256" key="7">
    <source>
        <dbReference type="SAM" id="MobiDB-lite"/>
    </source>
</evidence>
<feature type="transmembrane region" description="Helical" evidence="8">
    <location>
        <begin position="95"/>
        <end position="112"/>
    </location>
</feature>
<dbReference type="eggNOG" id="KOG2533">
    <property type="taxonomic scope" value="Eukaryota"/>
</dbReference>
<feature type="transmembrane region" description="Helical" evidence="8">
    <location>
        <begin position="190"/>
        <end position="212"/>
    </location>
</feature>
<dbReference type="PANTHER" id="PTHR43791:SF1">
    <property type="entry name" value="ALLANTOATE PERMEASE"/>
    <property type="match status" value="1"/>
</dbReference>
<dbReference type="FunFam" id="1.20.1250.20:FF:000245">
    <property type="entry name" value="MFS allantoate transporter"/>
    <property type="match status" value="1"/>
</dbReference>
<feature type="transmembrane region" description="Helical" evidence="8">
    <location>
        <begin position="224"/>
        <end position="246"/>
    </location>
</feature>
<dbReference type="AlphaFoldDB" id="A0A1H6PR52"/>
<feature type="transmembrane region" description="Helical" evidence="8">
    <location>
        <begin position="450"/>
        <end position="467"/>
    </location>
</feature>
<dbReference type="Proteomes" id="UP000182444">
    <property type="component" value="Chromosome 1C"/>
</dbReference>
<dbReference type="CDD" id="cd17327">
    <property type="entry name" value="MFS_FEN2_like"/>
    <property type="match status" value="1"/>
</dbReference>
<feature type="transmembrane region" description="Helical" evidence="8">
    <location>
        <begin position="167"/>
        <end position="184"/>
    </location>
</feature>
<dbReference type="KEGG" id="yli:2909303"/>
<protein>
    <submittedName>
        <fullName evidence="9">Uncharacterized protein</fullName>
    </submittedName>
</protein>
<dbReference type="OMA" id="RKIDMYM"/>
<dbReference type="RefSeq" id="XP_501924.1">
    <property type="nucleotide sequence ID" value="XM_501924.3"/>
</dbReference>
<proteinExistence type="inferred from homology"/>
<dbReference type="FunFam" id="1.20.1250.20:FF:000064">
    <property type="entry name" value="MFS allantoate transporter"/>
    <property type="match status" value="1"/>
</dbReference>
<gene>
    <name evidence="9" type="ORF">YALI1_C24165g</name>
</gene>
<dbReference type="EMBL" id="CP017555">
    <property type="protein sequence ID" value="AOW02990.1"/>
    <property type="molecule type" value="Genomic_DNA"/>
</dbReference>
<keyword evidence="4 8" id="KW-1133">Transmembrane helix</keyword>
<evidence type="ECO:0000256" key="4">
    <source>
        <dbReference type="ARBA" id="ARBA00022989"/>
    </source>
</evidence>
<evidence type="ECO:0000256" key="6">
    <source>
        <dbReference type="ARBA" id="ARBA00037968"/>
    </source>
</evidence>
<evidence type="ECO:0000256" key="1">
    <source>
        <dbReference type="ARBA" id="ARBA00004141"/>
    </source>
</evidence>
<dbReference type="SUPFAM" id="SSF103473">
    <property type="entry name" value="MFS general substrate transporter"/>
    <property type="match status" value="1"/>
</dbReference>
<dbReference type="Gene3D" id="1.20.1250.20">
    <property type="entry name" value="MFS general substrate transporter like domains"/>
    <property type="match status" value="2"/>
</dbReference>
<feature type="transmembrane region" description="Helical" evidence="8">
    <location>
        <begin position="487"/>
        <end position="506"/>
    </location>
</feature>
<comment type="subcellular location">
    <subcellularLocation>
        <location evidence="1">Membrane</location>
        <topology evidence="1">Multi-pass membrane protein</topology>
    </subcellularLocation>
</comment>
<dbReference type="OrthoDB" id="6730379at2759"/>
<feature type="transmembrane region" description="Helical" evidence="8">
    <location>
        <begin position="391"/>
        <end position="411"/>
    </location>
</feature>
<sequence length="543" mass="60903">MTSNNNIDIEKLPSVDGGEGDITAVNEVRTSINDDTERTESPENVTSSSHKENLDTVQLEKPLPDDSPKSSSEAQIIEVPYTLDKATDRRLLRKIDMYMMPIMMMIYAVQYMDKSTNSTASVMGLRDDLGMEGDDYSWSGTAFYLGYLIFEFPSVYLLQHFPLSKTLSGFIILWGIVLCLHAAPNYPGFIALRTILGMLESAVTPAFVVLTAQWYKREEQFLRTAIWLGSNGLGLLVGSFMAYGLAVNHHVPIAGWRLIFIITGVITIVVGIVFSVHVPDDPSKAWFLTEEERKLVLIRIRDNQQGFENKKFKKDQFFEAFRDYRTWIYFFFCLCQNIPNGGITNFNTILFSETLGLGPVRGLLLQTPQGATEFVGCILFGIIAQYTQQRLIVSLVAQAIAFMAICLLAFMPHNQSAGLAGLYLLILYPLGFICMLSSVASNTAGHTKKVTVNAILLIGYCVGNIIGPQTFRAKDAPMYVPAKVSMVVLFCVAMGLNGILLWVNIVENRWRDKNEPTPTPEELERVQLMDLTDKQNRYFRYAV</sequence>
<keyword evidence="3 8" id="KW-0812">Transmembrane</keyword>
<dbReference type="InterPro" id="IPR011701">
    <property type="entry name" value="MFS"/>
</dbReference>
<dbReference type="GO" id="GO:0016020">
    <property type="term" value="C:membrane"/>
    <property type="evidence" value="ECO:0007669"/>
    <property type="project" value="UniProtKB-SubCell"/>
</dbReference>
<keyword evidence="5 8" id="KW-0472">Membrane</keyword>
<feature type="transmembrane region" description="Helical" evidence="8">
    <location>
        <begin position="258"/>
        <end position="278"/>
    </location>
</feature>
<accession>A0A1H6PR52</accession>